<dbReference type="RefSeq" id="WP_145896518.1">
    <property type="nucleotide sequence ID" value="NZ_VOBQ01000024.1"/>
</dbReference>
<proteinExistence type="predicted"/>
<evidence type="ECO:0000313" key="2">
    <source>
        <dbReference type="EMBL" id="TWO67018.1"/>
    </source>
</evidence>
<organism evidence="2 3">
    <name type="scientific">Caenimonas sedimenti</name>
    <dbReference type="NCBI Taxonomy" id="2596921"/>
    <lineage>
        <taxon>Bacteria</taxon>
        <taxon>Pseudomonadati</taxon>
        <taxon>Pseudomonadota</taxon>
        <taxon>Betaproteobacteria</taxon>
        <taxon>Burkholderiales</taxon>
        <taxon>Comamonadaceae</taxon>
        <taxon>Caenimonas</taxon>
    </lineage>
</organism>
<name>A0A562ZGC0_9BURK</name>
<evidence type="ECO:0000313" key="3">
    <source>
        <dbReference type="Proteomes" id="UP000318199"/>
    </source>
</evidence>
<keyword evidence="3" id="KW-1185">Reference proteome</keyword>
<sequence length="63" mass="6673">MATTKPQTPPSKPSTTKRAPTKLDHAATVLAGQAGRQMQEQLNQAHRKAVQNAKAGSKVPPSK</sequence>
<feature type="region of interest" description="Disordered" evidence="1">
    <location>
        <begin position="1"/>
        <end position="23"/>
    </location>
</feature>
<dbReference type="AlphaFoldDB" id="A0A562ZGC0"/>
<evidence type="ECO:0000256" key="1">
    <source>
        <dbReference type="SAM" id="MobiDB-lite"/>
    </source>
</evidence>
<dbReference type="EMBL" id="VOBQ01000024">
    <property type="protein sequence ID" value="TWO67018.1"/>
    <property type="molecule type" value="Genomic_DNA"/>
</dbReference>
<comment type="caution">
    <text evidence="2">The sequence shown here is derived from an EMBL/GenBank/DDBJ whole genome shotgun (WGS) entry which is preliminary data.</text>
</comment>
<protein>
    <submittedName>
        <fullName evidence="2">Uncharacterized protein</fullName>
    </submittedName>
</protein>
<feature type="region of interest" description="Disordered" evidence="1">
    <location>
        <begin position="36"/>
        <end position="63"/>
    </location>
</feature>
<gene>
    <name evidence="2" type="ORF">FN976_26155</name>
</gene>
<dbReference type="Proteomes" id="UP000318199">
    <property type="component" value="Unassembled WGS sequence"/>
</dbReference>
<accession>A0A562ZGC0</accession>
<reference evidence="2 3" key="1">
    <citation type="submission" date="2019-07" db="EMBL/GenBank/DDBJ databases">
        <title>Caenimonas sedimenti sp. nov., isolated from activated sludge.</title>
        <authorList>
            <person name="Xu J."/>
        </authorList>
    </citation>
    <scope>NUCLEOTIDE SEQUENCE [LARGE SCALE GENOMIC DNA]</scope>
    <source>
        <strain evidence="2 3">HX-9-20</strain>
    </source>
</reference>